<name>M7TVJ8_BOTF1</name>
<evidence type="ECO:0000313" key="1">
    <source>
        <dbReference type="EMBL" id="EMR85310.1"/>
    </source>
</evidence>
<reference evidence="2" key="1">
    <citation type="journal article" date="2013" name="Genome Announc.">
        <title>Draft genome sequence of Botrytis cinerea BcDW1, inoculum for noble rot of grape berries.</title>
        <authorList>
            <person name="Blanco-Ulate B."/>
            <person name="Allen G."/>
            <person name="Powell A.L."/>
            <person name="Cantu D."/>
        </authorList>
    </citation>
    <scope>NUCLEOTIDE SEQUENCE [LARGE SCALE GENOMIC DNA]</scope>
    <source>
        <strain evidence="2">BcDW1</strain>
    </source>
</reference>
<dbReference type="HOGENOM" id="CLU_1786550_0_0_1"/>
<proteinExistence type="predicted"/>
<dbReference type="Proteomes" id="UP000012045">
    <property type="component" value="Unassembled WGS sequence"/>
</dbReference>
<sequence>MATNEGDDGPREGIWDLLDELEEDELMSYAQVLEGEGLNAPPMPIDLAWTYLFLYRKTEAFESEGIEAVHKPKDPSPQDRTQFHQSFLQQLSHCLFTFGLQDILEIVIVVFMHRQLVSPSENFRYLQELQEWFHSERPWPAHIVE</sequence>
<gene>
    <name evidence="1" type="ORF">BcDW1_6052</name>
</gene>
<dbReference type="AlphaFoldDB" id="M7TVJ8"/>
<accession>M7TVJ8</accession>
<protein>
    <submittedName>
        <fullName evidence="1">Uncharacterized protein</fullName>
    </submittedName>
</protein>
<dbReference type="EMBL" id="KB707912">
    <property type="protein sequence ID" value="EMR85310.1"/>
    <property type="molecule type" value="Genomic_DNA"/>
</dbReference>
<evidence type="ECO:0000313" key="2">
    <source>
        <dbReference type="Proteomes" id="UP000012045"/>
    </source>
</evidence>
<organism evidence="1 2">
    <name type="scientific">Botryotinia fuckeliana (strain BcDW1)</name>
    <name type="common">Noble rot fungus</name>
    <name type="synonym">Botrytis cinerea</name>
    <dbReference type="NCBI Taxonomy" id="1290391"/>
    <lineage>
        <taxon>Eukaryota</taxon>
        <taxon>Fungi</taxon>
        <taxon>Dikarya</taxon>
        <taxon>Ascomycota</taxon>
        <taxon>Pezizomycotina</taxon>
        <taxon>Leotiomycetes</taxon>
        <taxon>Helotiales</taxon>
        <taxon>Sclerotiniaceae</taxon>
        <taxon>Botrytis</taxon>
    </lineage>
</organism>